<reference evidence="2" key="1">
    <citation type="submission" date="2016-11" db="UniProtKB">
        <authorList>
            <consortium name="WormBaseParasite"/>
        </authorList>
    </citation>
    <scope>IDENTIFICATION</scope>
    <source>
        <strain evidence="2">KR3021</strain>
    </source>
</reference>
<evidence type="ECO:0000313" key="1">
    <source>
        <dbReference type="Proteomes" id="UP000095286"/>
    </source>
</evidence>
<proteinExistence type="predicted"/>
<dbReference type="Proteomes" id="UP000095286">
    <property type="component" value="Unplaced"/>
</dbReference>
<evidence type="ECO:0000313" key="2">
    <source>
        <dbReference type="WBParaSite" id="RSKR_0000622000.1"/>
    </source>
</evidence>
<protein>
    <submittedName>
        <fullName evidence="2">ATP-dependent DNA helicase</fullName>
    </submittedName>
</protein>
<accession>A0AC35TZK0</accession>
<name>A0AC35TZK0_9BILA</name>
<sequence>MTKKTLKGPIKSNANGGVKRPRKPRIKKESQPSLNESSVLNESRITDLTELIINEHLADEKLSQLSVLRQMSYVMKNVFGHKGYKSEEQKKAIKYAIEGKGDLYVSFPTGGGKSLCFQLPAVVVRKVTIVFSPLIALIQDQVQSLRAKNIPACSWNSTITSEERSFIARDLFSDYPTFRLVYTTPESAKTDFFKKMVSSLISKNLINFFVCDEAHTVPNWGETFRPAYLQLGELRNLGKNIKWIALTATANKGVQESIHNYLGMQQIRQFKTSCYRSNLYYDVIYEETLLEPIKEDILKFINRIISFYKEYHAGVAVTGIIYCRSREQCEALADFLTKRDLVSAFYHAQLDPLVKNEVQRKFMAKEVSVITATIAFGMGVDCDSKFVVHLTPPSDLASYYQESGRAGRDGSRSYCRIYYSNEIRKKNLYFKSNDLQQVDKGNDTPEVKAKKMGTIEETYAKMFEYCESPKCRHSMLSKYFDDNTLVECFGNCDVCRDSPKVNLAKAFFNQVKNNPQVLYSAAFKENLKKLIPIKAVNLPEGEYKKS</sequence>
<dbReference type="WBParaSite" id="RSKR_0000622000.1">
    <property type="protein sequence ID" value="RSKR_0000622000.1"/>
    <property type="gene ID" value="RSKR_0000622000"/>
</dbReference>
<organism evidence="1 2">
    <name type="scientific">Rhabditophanes sp. KR3021</name>
    <dbReference type="NCBI Taxonomy" id="114890"/>
    <lineage>
        <taxon>Eukaryota</taxon>
        <taxon>Metazoa</taxon>
        <taxon>Ecdysozoa</taxon>
        <taxon>Nematoda</taxon>
        <taxon>Chromadorea</taxon>
        <taxon>Rhabditida</taxon>
        <taxon>Tylenchina</taxon>
        <taxon>Panagrolaimomorpha</taxon>
        <taxon>Strongyloidoidea</taxon>
        <taxon>Alloionematidae</taxon>
        <taxon>Rhabditophanes</taxon>
    </lineage>
</organism>